<protein>
    <submittedName>
        <fullName evidence="1">Uncharacterized protein</fullName>
    </submittedName>
</protein>
<dbReference type="Proteomes" id="UP000595140">
    <property type="component" value="Unassembled WGS sequence"/>
</dbReference>
<gene>
    <name evidence="1" type="ORF">CCAM_LOCUS21389</name>
</gene>
<sequence>MEMQLVVLPCHPCSKLPTVHCFVIFLSGSMADFQLRTLTLFASDMPNNQ</sequence>
<feature type="non-terminal residue" evidence="1">
    <location>
        <position position="49"/>
    </location>
</feature>
<evidence type="ECO:0000313" key="1">
    <source>
        <dbReference type="EMBL" id="VFQ79613.1"/>
    </source>
</evidence>
<accession>A0A484LSW8</accession>
<name>A0A484LSW8_9ASTE</name>
<reference evidence="1 2" key="1">
    <citation type="submission" date="2018-04" db="EMBL/GenBank/DDBJ databases">
        <authorList>
            <person name="Vogel A."/>
        </authorList>
    </citation>
    <scope>NUCLEOTIDE SEQUENCE [LARGE SCALE GENOMIC DNA]</scope>
</reference>
<dbReference type="AlphaFoldDB" id="A0A484LSW8"/>
<dbReference type="EMBL" id="OOIL02001993">
    <property type="protein sequence ID" value="VFQ79613.1"/>
    <property type="molecule type" value="Genomic_DNA"/>
</dbReference>
<proteinExistence type="predicted"/>
<keyword evidence="2" id="KW-1185">Reference proteome</keyword>
<organism evidence="1 2">
    <name type="scientific">Cuscuta campestris</name>
    <dbReference type="NCBI Taxonomy" id="132261"/>
    <lineage>
        <taxon>Eukaryota</taxon>
        <taxon>Viridiplantae</taxon>
        <taxon>Streptophyta</taxon>
        <taxon>Embryophyta</taxon>
        <taxon>Tracheophyta</taxon>
        <taxon>Spermatophyta</taxon>
        <taxon>Magnoliopsida</taxon>
        <taxon>eudicotyledons</taxon>
        <taxon>Gunneridae</taxon>
        <taxon>Pentapetalae</taxon>
        <taxon>asterids</taxon>
        <taxon>lamiids</taxon>
        <taxon>Solanales</taxon>
        <taxon>Convolvulaceae</taxon>
        <taxon>Cuscuteae</taxon>
        <taxon>Cuscuta</taxon>
        <taxon>Cuscuta subgen. Grammica</taxon>
        <taxon>Cuscuta sect. Cleistogrammica</taxon>
    </lineage>
</organism>
<evidence type="ECO:0000313" key="2">
    <source>
        <dbReference type="Proteomes" id="UP000595140"/>
    </source>
</evidence>